<organism evidence="1 2">
    <name type="scientific">Symbiodinium natans</name>
    <dbReference type="NCBI Taxonomy" id="878477"/>
    <lineage>
        <taxon>Eukaryota</taxon>
        <taxon>Sar</taxon>
        <taxon>Alveolata</taxon>
        <taxon>Dinophyceae</taxon>
        <taxon>Suessiales</taxon>
        <taxon>Symbiodiniaceae</taxon>
        <taxon>Symbiodinium</taxon>
    </lineage>
</organism>
<dbReference type="Pfam" id="PF03134">
    <property type="entry name" value="TB2_DP1_HVA22"/>
    <property type="match status" value="1"/>
</dbReference>
<proteinExistence type="predicted"/>
<dbReference type="PANTHER" id="PTHR12300:SF117">
    <property type="entry name" value="LP05237P-RELATED"/>
    <property type="match status" value="1"/>
</dbReference>
<keyword evidence="2" id="KW-1185">Reference proteome</keyword>
<dbReference type="InterPro" id="IPR004345">
    <property type="entry name" value="TB2_DP1_HVA22"/>
</dbReference>
<accession>A0A812UF56</accession>
<dbReference type="EMBL" id="CAJNDS010002702">
    <property type="protein sequence ID" value="CAE7568282.1"/>
    <property type="molecule type" value="Genomic_DNA"/>
</dbReference>
<protein>
    <submittedName>
        <fullName evidence="1">Yop-1 protein</fullName>
    </submittedName>
</protein>
<name>A0A812UF56_9DINO</name>
<gene>
    <name evidence="1" type="primary">yop-1</name>
    <name evidence="1" type="ORF">SNAT2548_LOCUS32270</name>
</gene>
<sequence>MIPYIGVANFAVQYCYPGYETVRLLIQDKPSSNLLTQWTFYWLICASFLQLESTLLALVVEYLPLYLEFKTLCLLWLVHPNYKGALWLWHGKLKEPYASVEHRIRQLQQPSGNDLVWMESHDCQKSCRASRARHELPSDGKSLLWLEAAVCREGASCQASVAAAQLCASTTREFLERLLAAKRWRALLEDGTGARLVAAMGMPMQELMGVLDCVQPPPGAEMPVALAQLLRRTSPQNPENPENPASPFESMHAVVDAGAPALAVQLQSVPPAVAEGLGGVLRLQDLVRAAKQAAVPSAVTSGLQMLIGASADDREDWRDAFKATVTGLRQLRQDMAALAEADTGVLLVVHWPGPGERAAQRLVDRLSPICAVLIGFPDNIVPPWLSGIPTVSLPAMEERSPGLGELRKLAEAMLRA</sequence>
<comment type="caution">
    <text evidence="1">The sequence shown here is derived from an EMBL/GenBank/DDBJ whole genome shotgun (WGS) entry which is preliminary data.</text>
</comment>
<dbReference type="Proteomes" id="UP000604046">
    <property type="component" value="Unassembled WGS sequence"/>
</dbReference>
<dbReference type="PANTHER" id="PTHR12300">
    <property type="entry name" value="HVA22-LIKE PROTEINS"/>
    <property type="match status" value="1"/>
</dbReference>
<dbReference type="AlphaFoldDB" id="A0A812UF56"/>
<dbReference type="OrthoDB" id="425453at2759"/>
<evidence type="ECO:0000313" key="1">
    <source>
        <dbReference type="EMBL" id="CAE7568282.1"/>
    </source>
</evidence>
<evidence type="ECO:0000313" key="2">
    <source>
        <dbReference type="Proteomes" id="UP000604046"/>
    </source>
</evidence>
<reference evidence="1" key="1">
    <citation type="submission" date="2021-02" db="EMBL/GenBank/DDBJ databases">
        <authorList>
            <person name="Dougan E. K."/>
            <person name="Rhodes N."/>
            <person name="Thang M."/>
            <person name="Chan C."/>
        </authorList>
    </citation>
    <scope>NUCLEOTIDE SEQUENCE</scope>
</reference>